<dbReference type="SUPFAM" id="SSF56925">
    <property type="entry name" value="OMPA-like"/>
    <property type="match status" value="1"/>
</dbReference>
<dbReference type="STRING" id="45072.Lqua_2942"/>
<dbReference type="Proteomes" id="UP000054639">
    <property type="component" value="Unassembled WGS sequence"/>
</dbReference>
<gene>
    <name evidence="2" type="ORF">Lqua_2942</name>
    <name evidence="3" type="ORF">NCTC12376_03367</name>
</gene>
<dbReference type="InterPro" id="IPR011250">
    <property type="entry name" value="OMP/PagP_B-barrel"/>
</dbReference>
<reference evidence="2 4" key="1">
    <citation type="submission" date="2015-11" db="EMBL/GenBank/DDBJ databases">
        <title>Genomic analysis of 38 Legionella species identifies large and diverse effector repertoires.</title>
        <authorList>
            <person name="Burstein D."/>
            <person name="Amaro F."/>
            <person name="Zusman T."/>
            <person name="Lifshitz Z."/>
            <person name="Cohen O."/>
            <person name="Gilbert J.A."/>
            <person name="Pupko T."/>
            <person name="Shuman H.A."/>
            <person name="Segal G."/>
        </authorList>
    </citation>
    <scope>NUCLEOTIDE SEQUENCE [LARGE SCALE GENOMIC DNA]</scope>
    <source>
        <strain evidence="2 4">ATCC 49507</strain>
    </source>
</reference>
<feature type="chain" id="PRO_5016838897" evidence="1">
    <location>
        <begin position="23"/>
        <end position="209"/>
    </location>
</feature>
<evidence type="ECO:0000313" key="4">
    <source>
        <dbReference type="Proteomes" id="UP000054639"/>
    </source>
</evidence>
<organism evidence="3 5">
    <name type="scientific">Legionella quateirensis</name>
    <dbReference type="NCBI Taxonomy" id="45072"/>
    <lineage>
        <taxon>Bacteria</taxon>
        <taxon>Pseudomonadati</taxon>
        <taxon>Pseudomonadota</taxon>
        <taxon>Gammaproteobacteria</taxon>
        <taxon>Legionellales</taxon>
        <taxon>Legionellaceae</taxon>
        <taxon>Legionella</taxon>
    </lineage>
</organism>
<evidence type="ECO:0000313" key="2">
    <source>
        <dbReference type="EMBL" id="KTD44122.1"/>
    </source>
</evidence>
<accession>A0A378P9I0</accession>
<evidence type="ECO:0000313" key="5">
    <source>
        <dbReference type="Proteomes" id="UP000254230"/>
    </source>
</evidence>
<reference evidence="3 5" key="2">
    <citation type="submission" date="2018-06" db="EMBL/GenBank/DDBJ databases">
        <authorList>
            <consortium name="Pathogen Informatics"/>
            <person name="Doyle S."/>
        </authorList>
    </citation>
    <scope>NUCLEOTIDE SEQUENCE [LARGE SCALE GENOMIC DNA]</scope>
    <source>
        <strain evidence="3 5">NCTC12376</strain>
    </source>
</reference>
<dbReference type="AlphaFoldDB" id="A0A378P9I0"/>
<dbReference type="Gene3D" id="2.40.160.20">
    <property type="match status" value="1"/>
</dbReference>
<dbReference type="RefSeq" id="WP_058475070.1">
    <property type="nucleotide sequence ID" value="NZ_CAAAIL010000017.1"/>
</dbReference>
<protein>
    <submittedName>
        <fullName evidence="3">Uncharacterized protein</fullName>
    </submittedName>
</protein>
<keyword evidence="1" id="KW-0732">Signal</keyword>
<dbReference type="Proteomes" id="UP000254230">
    <property type="component" value="Unassembled WGS sequence"/>
</dbReference>
<dbReference type="EMBL" id="LNYR01000043">
    <property type="protein sequence ID" value="KTD44122.1"/>
    <property type="molecule type" value="Genomic_DNA"/>
</dbReference>
<evidence type="ECO:0000256" key="1">
    <source>
        <dbReference type="SAM" id="SignalP"/>
    </source>
</evidence>
<evidence type="ECO:0000313" key="3">
    <source>
        <dbReference type="EMBL" id="STY82902.1"/>
    </source>
</evidence>
<proteinExistence type="predicted"/>
<sequence length="209" mass="23035">MKKIHLLFALLCVYLHPSYACSDCDMPLSWGFSGSLGLTHYDSVYNNDGQSVMGRLSLNTQYNLSSFFALGIDAGIQNGNTMRLDIPQSTLDELGGEPVSILVKPMIDILVTAQITPFEDERIFGFLKGGVAYRQAQVDRNEVNDLSQISPELQAGIGYKLNDNLTLHIEYQQVFGGNPDYQVDSLTETARITNIPTQQAVLLGLSILI</sequence>
<feature type="signal peptide" evidence="1">
    <location>
        <begin position="1"/>
        <end position="22"/>
    </location>
</feature>
<dbReference type="OrthoDB" id="5638045at2"/>
<name>A0A378P9I0_9GAMM</name>
<dbReference type="EMBL" id="UGOW01000002">
    <property type="protein sequence ID" value="STY82902.1"/>
    <property type="molecule type" value="Genomic_DNA"/>
</dbReference>
<keyword evidence="4" id="KW-1185">Reference proteome</keyword>